<feature type="compositionally biased region" description="Basic and acidic residues" evidence="6">
    <location>
        <begin position="52"/>
        <end position="128"/>
    </location>
</feature>
<keyword evidence="2" id="KW-0378">Hydrolase</keyword>
<evidence type="ECO:0000259" key="9">
    <source>
        <dbReference type="PROSITE" id="PS51195"/>
    </source>
</evidence>
<dbReference type="OrthoDB" id="10256233at2759"/>
<dbReference type="InterPro" id="IPR014001">
    <property type="entry name" value="Helicase_ATP-bd"/>
</dbReference>
<organism evidence="10 11">
    <name type="scientific">Planoprotostelium fungivorum</name>
    <dbReference type="NCBI Taxonomy" id="1890364"/>
    <lineage>
        <taxon>Eukaryota</taxon>
        <taxon>Amoebozoa</taxon>
        <taxon>Evosea</taxon>
        <taxon>Variosea</taxon>
        <taxon>Cavosteliida</taxon>
        <taxon>Cavosteliaceae</taxon>
        <taxon>Planoprotostelium</taxon>
    </lineage>
</organism>
<evidence type="ECO:0000256" key="3">
    <source>
        <dbReference type="ARBA" id="ARBA00022806"/>
    </source>
</evidence>
<dbReference type="STRING" id="1890364.A0A2P6P0R8"/>
<dbReference type="PROSITE" id="PS51192">
    <property type="entry name" value="HELICASE_ATP_BIND_1"/>
    <property type="match status" value="1"/>
</dbReference>
<keyword evidence="3 10" id="KW-0347">Helicase</keyword>
<dbReference type="GO" id="GO:0016787">
    <property type="term" value="F:hydrolase activity"/>
    <property type="evidence" value="ECO:0007669"/>
    <property type="project" value="UniProtKB-KW"/>
</dbReference>
<dbReference type="GO" id="GO:0005524">
    <property type="term" value="F:ATP binding"/>
    <property type="evidence" value="ECO:0007669"/>
    <property type="project" value="UniProtKB-KW"/>
</dbReference>
<keyword evidence="1" id="KW-0547">Nucleotide-binding</keyword>
<feature type="region of interest" description="Disordered" evidence="6">
    <location>
        <begin position="29"/>
        <end position="128"/>
    </location>
</feature>
<dbReference type="Pfam" id="PF00270">
    <property type="entry name" value="DEAD"/>
    <property type="match status" value="1"/>
</dbReference>
<dbReference type="InParanoid" id="A0A2P6P0R8"/>
<dbReference type="Pfam" id="PF00271">
    <property type="entry name" value="Helicase_C"/>
    <property type="match status" value="1"/>
</dbReference>
<evidence type="ECO:0000256" key="5">
    <source>
        <dbReference type="PROSITE-ProRule" id="PRU00552"/>
    </source>
</evidence>
<dbReference type="GO" id="GO:0003676">
    <property type="term" value="F:nucleic acid binding"/>
    <property type="evidence" value="ECO:0007669"/>
    <property type="project" value="InterPro"/>
</dbReference>
<dbReference type="InterPro" id="IPR044742">
    <property type="entry name" value="DEAD/DEAH_RhlB"/>
</dbReference>
<dbReference type="GO" id="GO:0003724">
    <property type="term" value="F:RNA helicase activity"/>
    <property type="evidence" value="ECO:0007669"/>
    <property type="project" value="InterPro"/>
</dbReference>
<dbReference type="InterPro" id="IPR001650">
    <property type="entry name" value="Helicase_C-like"/>
</dbReference>
<dbReference type="AlphaFoldDB" id="A0A2P6P0R8"/>
<dbReference type="CDD" id="cd00268">
    <property type="entry name" value="DEADc"/>
    <property type="match status" value="1"/>
</dbReference>
<dbReference type="InterPro" id="IPR027417">
    <property type="entry name" value="P-loop_NTPase"/>
</dbReference>
<dbReference type="PROSITE" id="PS51194">
    <property type="entry name" value="HELICASE_CTER"/>
    <property type="match status" value="1"/>
</dbReference>
<dbReference type="InterPro" id="IPR014014">
    <property type="entry name" value="RNA_helicase_DEAD_Q_motif"/>
</dbReference>
<dbReference type="PROSITE" id="PS51195">
    <property type="entry name" value="Q_MOTIF"/>
    <property type="match status" value="1"/>
</dbReference>
<evidence type="ECO:0000256" key="4">
    <source>
        <dbReference type="ARBA" id="ARBA00022840"/>
    </source>
</evidence>
<dbReference type="InterPro" id="IPR011545">
    <property type="entry name" value="DEAD/DEAH_box_helicase_dom"/>
</dbReference>
<accession>A0A2P6P0R8</accession>
<dbReference type="SMART" id="SM00490">
    <property type="entry name" value="HELICc"/>
    <property type="match status" value="1"/>
</dbReference>
<dbReference type="SUPFAM" id="SSF52540">
    <property type="entry name" value="P-loop containing nucleoside triphosphate hydrolases"/>
    <property type="match status" value="1"/>
</dbReference>
<evidence type="ECO:0000313" key="10">
    <source>
        <dbReference type="EMBL" id="PRP89793.1"/>
    </source>
</evidence>
<dbReference type="PANTHER" id="PTHR47960">
    <property type="entry name" value="DEAD-BOX ATP-DEPENDENT RNA HELICASE 50"/>
    <property type="match status" value="1"/>
</dbReference>
<feature type="domain" description="Helicase ATP-binding" evidence="7">
    <location>
        <begin position="219"/>
        <end position="406"/>
    </location>
</feature>
<evidence type="ECO:0000256" key="2">
    <source>
        <dbReference type="ARBA" id="ARBA00022801"/>
    </source>
</evidence>
<keyword evidence="4" id="KW-0067">ATP-binding</keyword>
<name>A0A2P6P0R8_9EUKA</name>
<dbReference type="SMART" id="SM00487">
    <property type="entry name" value="DEXDc"/>
    <property type="match status" value="1"/>
</dbReference>
<evidence type="ECO:0000256" key="6">
    <source>
        <dbReference type="SAM" id="MobiDB-lite"/>
    </source>
</evidence>
<reference evidence="10 11" key="1">
    <citation type="journal article" date="2018" name="Genome Biol. Evol.">
        <title>Multiple Roots of Fruiting Body Formation in Amoebozoa.</title>
        <authorList>
            <person name="Hillmann F."/>
            <person name="Forbes G."/>
            <person name="Novohradska S."/>
            <person name="Ferling I."/>
            <person name="Riege K."/>
            <person name="Groth M."/>
            <person name="Westermann M."/>
            <person name="Marz M."/>
            <person name="Spaller T."/>
            <person name="Winckler T."/>
            <person name="Schaap P."/>
            <person name="Glockner G."/>
        </authorList>
    </citation>
    <scope>NUCLEOTIDE SEQUENCE [LARGE SCALE GENOMIC DNA]</scope>
    <source>
        <strain evidence="10 11">Jena</strain>
    </source>
</reference>
<evidence type="ECO:0000313" key="11">
    <source>
        <dbReference type="Proteomes" id="UP000241769"/>
    </source>
</evidence>
<proteinExistence type="predicted"/>
<sequence>MITRLAAIRSPLPLSSIGSWRSFATAAAPKHPNASFRRPGVTGSAYGPSKGKSTDEDKRFGEGKKYEEKKFGDPKKYEERKFGDPKKYEERKFGDPKKYEERRSGEEKKFGGERKMEVRDKKDGKSWKEAKRVPNTVKTKAYGYKRAFEKVAEPSVLSGRLSHATARGGSILFPQTSQKIRTPAKDFSLLGLSPLVVQGISTAIPTITQPTLIQTQAIPEILKRDKDVIMASQTGTGKTLSYLLPIIHHIKEDEKKVPSRDQRPAALVLVPNRELCQQVGAVAKQLSHFIKFRTTQLTGGQSKHKENRKTEGKIDLIIATPGRLLEAVERGHLFLTDVRHVVVDEADTMFDKDFGTELDKIFLPIKGRKTEIETYIRPTQFVVCSATLPEKVRNLIQKQFQHITVVKTPDLHHGLKGLKQEWVTILGKDKFGALNTILLETQGRPTIVFCNTIESCRATEHHLNELGFVCSNFHGEIPYKERQENWERFKRGESRVLVCTDIASRGLDTTFVDDVILFDFPSNSTDYIHRVGRTARAGRNGKAVCFVAAKDRPLANEIKKVILSGGSMEDLLAADRLNRLGKTE</sequence>
<comment type="caution">
    <text evidence="10">The sequence shown here is derived from an EMBL/GenBank/DDBJ whole genome shotgun (WGS) entry which is preliminary data.</text>
</comment>
<feature type="short sequence motif" description="Q motif" evidence="5">
    <location>
        <begin position="185"/>
        <end position="215"/>
    </location>
</feature>
<dbReference type="Gene3D" id="3.40.50.300">
    <property type="entry name" value="P-loop containing nucleotide triphosphate hydrolases"/>
    <property type="match status" value="2"/>
</dbReference>
<feature type="domain" description="Helicase C-terminal" evidence="8">
    <location>
        <begin position="433"/>
        <end position="578"/>
    </location>
</feature>
<dbReference type="CDD" id="cd18787">
    <property type="entry name" value="SF2_C_DEAD"/>
    <property type="match status" value="1"/>
</dbReference>
<feature type="domain" description="DEAD-box RNA helicase Q" evidence="9">
    <location>
        <begin position="185"/>
        <end position="215"/>
    </location>
</feature>
<evidence type="ECO:0000259" key="8">
    <source>
        <dbReference type="PROSITE" id="PS51194"/>
    </source>
</evidence>
<keyword evidence="11" id="KW-1185">Reference proteome</keyword>
<dbReference type="EMBL" id="MDYQ01000001">
    <property type="protein sequence ID" value="PRP89793.1"/>
    <property type="molecule type" value="Genomic_DNA"/>
</dbReference>
<evidence type="ECO:0000259" key="7">
    <source>
        <dbReference type="PROSITE" id="PS51192"/>
    </source>
</evidence>
<evidence type="ECO:0000256" key="1">
    <source>
        <dbReference type="ARBA" id="ARBA00022741"/>
    </source>
</evidence>
<dbReference type="FunCoup" id="A0A2P6P0R8">
    <property type="interactions" value="4"/>
</dbReference>
<gene>
    <name evidence="10" type="ORF">PROFUN_00135</name>
</gene>
<dbReference type="Proteomes" id="UP000241769">
    <property type="component" value="Unassembled WGS sequence"/>
</dbReference>
<protein>
    <submittedName>
        <fullName evidence="10">DEAD-box ATP-dependent RNA helicase 39</fullName>
    </submittedName>
</protein>